<evidence type="ECO:0000313" key="1">
    <source>
        <dbReference type="EMBL" id="CAG8596191.1"/>
    </source>
</evidence>
<accession>A0ACA9MMB4</accession>
<protein>
    <submittedName>
        <fullName evidence="1">1792_t:CDS:1</fullName>
    </submittedName>
</protein>
<feature type="non-terminal residue" evidence="1">
    <location>
        <position position="1"/>
    </location>
</feature>
<organism evidence="1 2">
    <name type="scientific">Dentiscutata heterogama</name>
    <dbReference type="NCBI Taxonomy" id="1316150"/>
    <lineage>
        <taxon>Eukaryota</taxon>
        <taxon>Fungi</taxon>
        <taxon>Fungi incertae sedis</taxon>
        <taxon>Mucoromycota</taxon>
        <taxon>Glomeromycotina</taxon>
        <taxon>Glomeromycetes</taxon>
        <taxon>Diversisporales</taxon>
        <taxon>Gigasporaceae</taxon>
        <taxon>Dentiscutata</taxon>
    </lineage>
</organism>
<evidence type="ECO:0000313" key="2">
    <source>
        <dbReference type="Proteomes" id="UP000789702"/>
    </source>
</evidence>
<dbReference type="EMBL" id="CAJVPU010009551">
    <property type="protein sequence ID" value="CAG8596191.1"/>
    <property type="molecule type" value="Genomic_DNA"/>
</dbReference>
<reference evidence="1" key="1">
    <citation type="submission" date="2021-06" db="EMBL/GenBank/DDBJ databases">
        <authorList>
            <person name="Kallberg Y."/>
            <person name="Tangrot J."/>
            <person name="Rosling A."/>
        </authorList>
    </citation>
    <scope>NUCLEOTIDE SEQUENCE</scope>
    <source>
        <strain evidence="1">IL203A</strain>
    </source>
</reference>
<sequence>TIVIRYALHESNTKAAAKFGLDKSQVGYWVTKLKDQLSEVGHKKSCHLGGGGRKDLKLVMLRIDSETALKSHELAKRRLASSFKASSTCSEDDEIYHDEIFDNRTHQISDEIHCDKICHDKIFSDEICSDEISSENIIIIDSSEDEDNNTNQDIFVEDDEEVLIFATNQ</sequence>
<keyword evidence="2" id="KW-1185">Reference proteome</keyword>
<dbReference type="Proteomes" id="UP000789702">
    <property type="component" value="Unassembled WGS sequence"/>
</dbReference>
<proteinExistence type="predicted"/>
<comment type="caution">
    <text evidence="1">The sequence shown here is derived from an EMBL/GenBank/DDBJ whole genome shotgun (WGS) entry which is preliminary data.</text>
</comment>
<gene>
    <name evidence="1" type="ORF">DHETER_LOCUS7063</name>
</gene>
<name>A0ACA9MMB4_9GLOM</name>